<feature type="chain" id="PRO_5044746458" evidence="1">
    <location>
        <begin position="18"/>
        <end position="238"/>
    </location>
</feature>
<sequence>MYRYLVPVCLLAIGICADPVPFITKCKPEDEKCVKETTKATVPIFVDGLPDLGVETLDPVFFKNIDSSSPTLKLLLDNVTVIGLKNCIVKKALRDPKNSKMMIRVQCDAILDGHYVMSGRLLVIPIEGNGKIHVNLKKAVIDVNLDVADKQGKDEKQHWTIKSWSHSYDLKDRSVVRFENLFSGNKVLAQAAEGVIASSGNEIIREVGSPVIKAVVARVVENIQHFFHAVPIEDLSLE</sequence>
<dbReference type="AlphaFoldDB" id="A0ABD0SY74"/>
<feature type="signal peptide" evidence="1">
    <location>
        <begin position="1"/>
        <end position="17"/>
    </location>
</feature>
<reference evidence="2 3" key="1">
    <citation type="submission" date="2024-06" db="EMBL/GenBank/DDBJ databases">
        <title>A chromosome-level genome assembly of beet webworm, Loxostege sticticalis.</title>
        <authorList>
            <person name="Zhang Y."/>
        </authorList>
    </citation>
    <scope>NUCLEOTIDE SEQUENCE [LARGE SCALE GENOMIC DNA]</scope>
    <source>
        <strain evidence="2">AQ028</strain>
        <tissue evidence="2">Male pupae</tissue>
    </source>
</reference>
<evidence type="ECO:0000313" key="2">
    <source>
        <dbReference type="EMBL" id="KAL0830706.1"/>
    </source>
</evidence>
<dbReference type="EMBL" id="JBEDNZ010000013">
    <property type="protein sequence ID" value="KAL0830706.1"/>
    <property type="molecule type" value="Genomic_DNA"/>
</dbReference>
<dbReference type="PANTHER" id="PTHR11008">
    <property type="entry name" value="PROTEIN TAKEOUT-LIKE PROTEIN"/>
    <property type="match status" value="1"/>
</dbReference>
<dbReference type="PANTHER" id="PTHR11008:SF41">
    <property type="entry name" value="RE70318P"/>
    <property type="match status" value="1"/>
</dbReference>
<dbReference type="InterPro" id="IPR038606">
    <property type="entry name" value="To_sf"/>
</dbReference>
<dbReference type="Pfam" id="PF06585">
    <property type="entry name" value="JHBP"/>
    <property type="match status" value="1"/>
</dbReference>
<comment type="caution">
    <text evidence="2">The sequence shown here is derived from an EMBL/GenBank/DDBJ whole genome shotgun (WGS) entry which is preliminary data.</text>
</comment>
<evidence type="ECO:0000256" key="1">
    <source>
        <dbReference type="SAM" id="SignalP"/>
    </source>
</evidence>
<accession>A0ABD0SY74</accession>
<name>A0ABD0SY74_LOXSC</name>
<dbReference type="Gene3D" id="3.15.10.30">
    <property type="entry name" value="Haemolymph juvenile hormone binding protein"/>
    <property type="match status" value="1"/>
</dbReference>
<evidence type="ECO:0000313" key="3">
    <source>
        <dbReference type="Proteomes" id="UP001549921"/>
    </source>
</evidence>
<gene>
    <name evidence="2" type="ORF">ABMA28_002840</name>
</gene>
<dbReference type="InterPro" id="IPR010562">
    <property type="entry name" value="Haemolymph_juvenile_hormone-bd"/>
</dbReference>
<dbReference type="SMART" id="SM00700">
    <property type="entry name" value="JHBP"/>
    <property type="match status" value="1"/>
</dbReference>
<organism evidence="2 3">
    <name type="scientific">Loxostege sticticalis</name>
    <name type="common">Beet webworm moth</name>
    <dbReference type="NCBI Taxonomy" id="481309"/>
    <lineage>
        <taxon>Eukaryota</taxon>
        <taxon>Metazoa</taxon>
        <taxon>Ecdysozoa</taxon>
        <taxon>Arthropoda</taxon>
        <taxon>Hexapoda</taxon>
        <taxon>Insecta</taxon>
        <taxon>Pterygota</taxon>
        <taxon>Neoptera</taxon>
        <taxon>Endopterygota</taxon>
        <taxon>Lepidoptera</taxon>
        <taxon>Glossata</taxon>
        <taxon>Ditrysia</taxon>
        <taxon>Pyraloidea</taxon>
        <taxon>Crambidae</taxon>
        <taxon>Pyraustinae</taxon>
        <taxon>Loxostege</taxon>
    </lineage>
</organism>
<keyword evidence="1" id="KW-0732">Signal</keyword>
<proteinExistence type="predicted"/>
<protein>
    <submittedName>
        <fullName evidence="2">Uncharacterized protein</fullName>
    </submittedName>
</protein>
<dbReference type="Proteomes" id="UP001549921">
    <property type="component" value="Unassembled WGS sequence"/>
</dbReference>